<feature type="compositionally biased region" description="Basic and acidic residues" evidence="1">
    <location>
        <begin position="1"/>
        <end position="16"/>
    </location>
</feature>
<evidence type="ECO:0000313" key="3">
    <source>
        <dbReference type="Proteomes" id="UP000694547"/>
    </source>
</evidence>
<sequence length="114" mass="12790">MKAKQERSWQRSHPADDALATLEVKQEPLSPEPVSRCLPDAPACASSSRSPGKRKHKSSGRRSESPPAKRSRSSHYSAVRVKQEREDHPPRGPDDLNKHKHCFWSQGMVQGCPK</sequence>
<dbReference type="AlphaFoldDB" id="A0A8C8USF5"/>
<accession>A0A8C8USF5</accession>
<evidence type="ECO:0000313" key="2">
    <source>
        <dbReference type="Ensembl" id="ENSPEMP00000035103.1"/>
    </source>
</evidence>
<feature type="region of interest" description="Disordered" evidence="1">
    <location>
        <begin position="1"/>
        <end position="114"/>
    </location>
</feature>
<name>A0A8C8USF5_PERMB</name>
<reference evidence="2 3" key="1">
    <citation type="submission" date="2018-10" db="EMBL/GenBank/DDBJ databases">
        <title>Improved assembly of the deer mouse Peromyscus maniculatus genome.</title>
        <authorList>
            <person name="Lassance J.-M."/>
            <person name="Hoekstra H.E."/>
        </authorList>
    </citation>
    <scope>NUCLEOTIDE SEQUENCE [LARGE SCALE GENOMIC DNA]</scope>
</reference>
<protein>
    <submittedName>
        <fullName evidence="2">Uncharacterized protein</fullName>
    </submittedName>
</protein>
<proteinExistence type="predicted"/>
<reference evidence="2" key="2">
    <citation type="submission" date="2025-08" db="UniProtKB">
        <authorList>
            <consortium name="Ensembl"/>
        </authorList>
    </citation>
    <scope>IDENTIFICATION</scope>
</reference>
<keyword evidence="3" id="KW-1185">Reference proteome</keyword>
<dbReference type="Proteomes" id="UP000694547">
    <property type="component" value="Chromosome 10"/>
</dbReference>
<reference evidence="2" key="3">
    <citation type="submission" date="2025-09" db="UniProtKB">
        <authorList>
            <consortium name="Ensembl"/>
        </authorList>
    </citation>
    <scope>IDENTIFICATION</scope>
</reference>
<dbReference type="GeneTree" id="ENSGT01100000266957"/>
<dbReference type="Ensembl" id="ENSPEMT00000038596.1">
    <property type="protein sequence ID" value="ENSPEMP00000035103.1"/>
    <property type="gene ID" value="ENSPEMG00000024481.1"/>
</dbReference>
<feature type="compositionally biased region" description="Basic and acidic residues" evidence="1">
    <location>
        <begin position="81"/>
        <end position="97"/>
    </location>
</feature>
<feature type="compositionally biased region" description="Basic residues" evidence="1">
    <location>
        <begin position="51"/>
        <end position="60"/>
    </location>
</feature>
<evidence type="ECO:0000256" key="1">
    <source>
        <dbReference type="SAM" id="MobiDB-lite"/>
    </source>
</evidence>
<organism evidence="2 3">
    <name type="scientific">Peromyscus maniculatus bairdii</name>
    <name type="common">Prairie deer mouse</name>
    <dbReference type="NCBI Taxonomy" id="230844"/>
    <lineage>
        <taxon>Eukaryota</taxon>
        <taxon>Metazoa</taxon>
        <taxon>Chordata</taxon>
        <taxon>Craniata</taxon>
        <taxon>Vertebrata</taxon>
        <taxon>Euteleostomi</taxon>
        <taxon>Mammalia</taxon>
        <taxon>Eutheria</taxon>
        <taxon>Euarchontoglires</taxon>
        <taxon>Glires</taxon>
        <taxon>Rodentia</taxon>
        <taxon>Myomorpha</taxon>
        <taxon>Muroidea</taxon>
        <taxon>Cricetidae</taxon>
        <taxon>Neotominae</taxon>
        <taxon>Peromyscus</taxon>
    </lineage>
</organism>